<sequence length="150" mass="16597">MGTPAGSREGTPSQPPSAQPLGWSSGIFDFQLDSPGCWWTCMCPCLISGRIGNFLDDGNTSCTTNACYYCLFWCCVTGRHRRKLRKTFNLPEEPMNDYATAFFCHCCALCQESRELTNQGLDMGFNAVSSCGSPTCLYLHSPGEVEMHKH</sequence>
<evidence type="ECO:0000313" key="1">
    <source>
        <dbReference type="EMBL" id="PTQ44330.1"/>
    </source>
</evidence>
<gene>
    <name evidence="1" type="ORF">MARPO_0020s0003</name>
</gene>
<dbReference type="OrthoDB" id="1045822at2759"/>
<reference evidence="2" key="1">
    <citation type="journal article" date="2017" name="Cell">
        <title>Insights into land plant evolution garnered from the Marchantia polymorpha genome.</title>
        <authorList>
            <person name="Bowman J.L."/>
            <person name="Kohchi T."/>
            <person name="Yamato K.T."/>
            <person name="Jenkins J."/>
            <person name="Shu S."/>
            <person name="Ishizaki K."/>
            <person name="Yamaoka S."/>
            <person name="Nishihama R."/>
            <person name="Nakamura Y."/>
            <person name="Berger F."/>
            <person name="Adam C."/>
            <person name="Aki S.S."/>
            <person name="Althoff F."/>
            <person name="Araki T."/>
            <person name="Arteaga-Vazquez M.A."/>
            <person name="Balasubrmanian S."/>
            <person name="Barry K."/>
            <person name="Bauer D."/>
            <person name="Boehm C.R."/>
            <person name="Briginshaw L."/>
            <person name="Caballero-Perez J."/>
            <person name="Catarino B."/>
            <person name="Chen F."/>
            <person name="Chiyoda S."/>
            <person name="Chovatia M."/>
            <person name="Davies K.M."/>
            <person name="Delmans M."/>
            <person name="Demura T."/>
            <person name="Dierschke T."/>
            <person name="Dolan L."/>
            <person name="Dorantes-Acosta A.E."/>
            <person name="Eklund D.M."/>
            <person name="Florent S.N."/>
            <person name="Flores-Sandoval E."/>
            <person name="Fujiyama A."/>
            <person name="Fukuzawa H."/>
            <person name="Galik B."/>
            <person name="Grimanelli D."/>
            <person name="Grimwood J."/>
            <person name="Grossniklaus U."/>
            <person name="Hamada T."/>
            <person name="Haseloff J."/>
            <person name="Hetherington A.J."/>
            <person name="Higo A."/>
            <person name="Hirakawa Y."/>
            <person name="Hundley H.N."/>
            <person name="Ikeda Y."/>
            <person name="Inoue K."/>
            <person name="Inoue S.I."/>
            <person name="Ishida S."/>
            <person name="Jia Q."/>
            <person name="Kakita M."/>
            <person name="Kanazawa T."/>
            <person name="Kawai Y."/>
            <person name="Kawashima T."/>
            <person name="Kennedy M."/>
            <person name="Kinose K."/>
            <person name="Kinoshita T."/>
            <person name="Kohara Y."/>
            <person name="Koide E."/>
            <person name="Komatsu K."/>
            <person name="Kopischke S."/>
            <person name="Kubo M."/>
            <person name="Kyozuka J."/>
            <person name="Lagercrantz U."/>
            <person name="Lin S.S."/>
            <person name="Lindquist E."/>
            <person name="Lipzen A.M."/>
            <person name="Lu C.W."/>
            <person name="De Luna E."/>
            <person name="Martienssen R.A."/>
            <person name="Minamino N."/>
            <person name="Mizutani M."/>
            <person name="Mizutani M."/>
            <person name="Mochizuki N."/>
            <person name="Monte I."/>
            <person name="Mosher R."/>
            <person name="Nagasaki H."/>
            <person name="Nakagami H."/>
            <person name="Naramoto S."/>
            <person name="Nishitani K."/>
            <person name="Ohtani M."/>
            <person name="Okamoto T."/>
            <person name="Okumura M."/>
            <person name="Phillips J."/>
            <person name="Pollak B."/>
            <person name="Reinders A."/>
            <person name="Rovekamp M."/>
            <person name="Sano R."/>
            <person name="Sawa S."/>
            <person name="Schmid M.W."/>
            <person name="Shirakawa M."/>
            <person name="Solano R."/>
            <person name="Spunde A."/>
            <person name="Suetsugu N."/>
            <person name="Sugano S."/>
            <person name="Sugiyama A."/>
            <person name="Sun R."/>
            <person name="Suzuki Y."/>
            <person name="Takenaka M."/>
            <person name="Takezawa D."/>
            <person name="Tomogane H."/>
            <person name="Tsuzuki M."/>
            <person name="Ueda T."/>
            <person name="Umeda M."/>
            <person name="Ward J.M."/>
            <person name="Watanabe Y."/>
            <person name="Yazaki K."/>
            <person name="Yokoyama R."/>
            <person name="Yoshitake Y."/>
            <person name="Yotsui I."/>
            <person name="Zachgo S."/>
            <person name="Schmutz J."/>
        </authorList>
    </citation>
    <scope>NUCLEOTIDE SEQUENCE [LARGE SCALE GENOMIC DNA]</scope>
    <source>
        <strain evidence="2">Tak-1</strain>
    </source>
</reference>
<dbReference type="Proteomes" id="UP000244005">
    <property type="component" value="Unassembled WGS sequence"/>
</dbReference>
<dbReference type="OMA" id="DDLGGCF"/>
<dbReference type="Pfam" id="PF04749">
    <property type="entry name" value="PLAC8"/>
    <property type="match status" value="1"/>
</dbReference>
<dbReference type="AlphaFoldDB" id="A0A2R6XDZ2"/>
<dbReference type="Gramene" id="Mp4g22330.1">
    <property type="protein sequence ID" value="Mp4g22330.1.cds"/>
    <property type="gene ID" value="Mp4g22330"/>
</dbReference>
<protein>
    <submittedName>
        <fullName evidence="1">Uncharacterized protein</fullName>
    </submittedName>
</protein>
<dbReference type="EMBL" id="KZ772692">
    <property type="protein sequence ID" value="PTQ44330.1"/>
    <property type="molecule type" value="Genomic_DNA"/>
</dbReference>
<name>A0A2R6XDZ2_MARPO</name>
<keyword evidence="2" id="KW-1185">Reference proteome</keyword>
<dbReference type="PANTHER" id="PTHR15907">
    <property type="entry name" value="DUF614 FAMILY PROTEIN-RELATED"/>
    <property type="match status" value="1"/>
</dbReference>
<dbReference type="NCBIfam" id="TIGR01571">
    <property type="entry name" value="A_thal_Cys_rich"/>
    <property type="match status" value="1"/>
</dbReference>
<dbReference type="InterPro" id="IPR006461">
    <property type="entry name" value="PLAC_motif_containing"/>
</dbReference>
<accession>A0A2R6XDZ2</accession>
<evidence type="ECO:0000313" key="2">
    <source>
        <dbReference type="Proteomes" id="UP000244005"/>
    </source>
</evidence>
<organism evidence="1 2">
    <name type="scientific">Marchantia polymorpha</name>
    <name type="common">Common liverwort</name>
    <name type="synonym">Marchantia aquatica</name>
    <dbReference type="NCBI Taxonomy" id="3197"/>
    <lineage>
        <taxon>Eukaryota</taxon>
        <taxon>Viridiplantae</taxon>
        <taxon>Streptophyta</taxon>
        <taxon>Embryophyta</taxon>
        <taxon>Marchantiophyta</taxon>
        <taxon>Marchantiopsida</taxon>
        <taxon>Marchantiidae</taxon>
        <taxon>Marchantiales</taxon>
        <taxon>Marchantiaceae</taxon>
        <taxon>Marchantia</taxon>
    </lineage>
</organism>
<proteinExistence type="predicted"/>